<dbReference type="EMBL" id="BT038083">
    <property type="protein sequence ID" value="ACF83088.1"/>
    <property type="molecule type" value="mRNA"/>
</dbReference>
<accession>B4FLU5</accession>
<reference evidence="1" key="1">
    <citation type="journal article" date="2009" name="PLoS Genet.">
        <title>Sequencing, mapping, and analysis of 27,455 maize full-length cDNAs.</title>
        <authorList>
            <person name="Soderlund C."/>
            <person name="Descour A."/>
            <person name="Kudrna D."/>
            <person name="Bomhoff M."/>
            <person name="Boyd L."/>
            <person name="Currie J."/>
            <person name="Angelova A."/>
            <person name="Collura K."/>
            <person name="Wissotski M."/>
            <person name="Ashley E."/>
            <person name="Morrow D."/>
            <person name="Fernandes J."/>
            <person name="Walbot V."/>
            <person name="Yu Y."/>
        </authorList>
    </citation>
    <scope>NUCLEOTIDE SEQUENCE</scope>
    <source>
        <strain evidence="1">B73</strain>
    </source>
</reference>
<sequence length="96" mass="10666">MPVLVMDSQFSISDIIRQLPVQCGQWEAITMGSLRGLVVLAWAMECPGEEQEGTHLRQGRIMGASFRVELWTGGTSLIHCRRKLFVSAKLECDDSG</sequence>
<name>B4FLU5_MAIZE</name>
<proteinExistence type="evidence at transcript level"/>
<dbReference type="AlphaFoldDB" id="B4FLU5"/>
<evidence type="ECO:0000313" key="1">
    <source>
        <dbReference type="EMBL" id="ACF83088.1"/>
    </source>
</evidence>
<dbReference type="GeneID" id="100217185"/>
<organism evidence="1">
    <name type="scientific">Zea mays</name>
    <name type="common">Maize</name>
    <dbReference type="NCBI Taxonomy" id="4577"/>
    <lineage>
        <taxon>Eukaryota</taxon>
        <taxon>Viridiplantae</taxon>
        <taxon>Streptophyta</taxon>
        <taxon>Embryophyta</taxon>
        <taxon>Tracheophyta</taxon>
        <taxon>Spermatophyta</taxon>
        <taxon>Magnoliopsida</taxon>
        <taxon>Liliopsida</taxon>
        <taxon>Poales</taxon>
        <taxon>Poaceae</taxon>
        <taxon>PACMAD clade</taxon>
        <taxon>Panicoideae</taxon>
        <taxon>Andropogonodae</taxon>
        <taxon>Andropogoneae</taxon>
        <taxon>Tripsacinae</taxon>
        <taxon>Zea</taxon>
    </lineage>
</organism>
<protein>
    <submittedName>
        <fullName evidence="1">Uncharacterized protein</fullName>
    </submittedName>
</protein>
<dbReference type="KEGG" id="zma:100217185"/>
<dbReference type="RefSeq" id="NP_001137017.1">
    <property type="nucleotide sequence ID" value="NM_001143545.1"/>
</dbReference>